<proteinExistence type="predicted"/>
<reference evidence="2" key="1">
    <citation type="journal article" date="2023" name="Mol. Ecol. Resour.">
        <title>Chromosome-level genome assembly of a triploid poplar Populus alba 'Berolinensis'.</title>
        <authorList>
            <person name="Chen S."/>
            <person name="Yu Y."/>
            <person name="Wang X."/>
            <person name="Wang S."/>
            <person name="Zhang T."/>
            <person name="Zhou Y."/>
            <person name="He R."/>
            <person name="Meng N."/>
            <person name="Wang Y."/>
            <person name="Liu W."/>
            <person name="Liu Z."/>
            <person name="Liu J."/>
            <person name="Guo Q."/>
            <person name="Huang H."/>
            <person name="Sederoff R.R."/>
            <person name="Wang G."/>
            <person name="Qu G."/>
            <person name="Chen S."/>
        </authorList>
    </citation>
    <scope>NUCLEOTIDE SEQUENCE</scope>
    <source>
        <strain evidence="2">SC-2020</strain>
    </source>
</reference>
<name>A0AAD6MCU1_9ROSI</name>
<comment type="caution">
    <text evidence="2">The sequence shown here is derived from an EMBL/GenBank/DDBJ whole genome shotgun (WGS) entry which is preliminary data.</text>
</comment>
<gene>
    <name evidence="2" type="ORF">NC653_026036</name>
</gene>
<evidence type="ECO:0000313" key="3">
    <source>
        <dbReference type="Proteomes" id="UP001164929"/>
    </source>
</evidence>
<dbReference type="Proteomes" id="UP001164929">
    <property type="component" value="Chromosome 10"/>
</dbReference>
<accession>A0AAD6MCU1</accession>
<evidence type="ECO:0000256" key="1">
    <source>
        <dbReference type="SAM" id="MobiDB-lite"/>
    </source>
</evidence>
<evidence type="ECO:0000313" key="2">
    <source>
        <dbReference type="EMBL" id="KAJ6983095.1"/>
    </source>
</evidence>
<organism evidence="2 3">
    <name type="scientific">Populus alba x Populus x berolinensis</name>
    <dbReference type="NCBI Taxonomy" id="444605"/>
    <lineage>
        <taxon>Eukaryota</taxon>
        <taxon>Viridiplantae</taxon>
        <taxon>Streptophyta</taxon>
        <taxon>Embryophyta</taxon>
        <taxon>Tracheophyta</taxon>
        <taxon>Spermatophyta</taxon>
        <taxon>Magnoliopsida</taxon>
        <taxon>eudicotyledons</taxon>
        <taxon>Gunneridae</taxon>
        <taxon>Pentapetalae</taxon>
        <taxon>rosids</taxon>
        <taxon>fabids</taxon>
        <taxon>Malpighiales</taxon>
        <taxon>Salicaceae</taxon>
        <taxon>Saliceae</taxon>
        <taxon>Populus</taxon>
    </lineage>
</organism>
<protein>
    <submittedName>
        <fullName evidence="2">Uncharacterized protein</fullName>
    </submittedName>
</protein>
<dbReference type="EMBL" id="JAQIZT010000010">
    <property type="protein sequence ID" value="KAJ6983095.1"/>
    <property type="molecule type" value="Genomic_DNA"/>
</dbReference>
<sequence>MVDVDKGCVFYKHFQVGGMGGGIDKAMTSPRISSDPGRWRRGSPRVSGSLF</sequence>
<keyword evidence="3" id="KW-1185">Reference proteome</keyword>
<dbReference type="AlphaFoldDB" id="A0AAD6MCU1"/>
<feature type="region of interest" description="Disordered" evidence="1">
    <location>
        <begin position="25"/>
        <end position="51"/>
    </location>
</feature>